<comment type="similarity">
    <text evidence="2 9">Belongs to the glycosyl hydrolase 10 (cellulase F) family.</text>
</comment>
<dbReference type="SMART" id="SM00633">
    <property type="entry name" value="Glyco_10"/>
    <property type="match status" value="1"/>
</dbReference>
<comment type="caution">
    <text evidence="11">The sequence shown here is derived from an EMBL/GenBank/DDBJ whole genome shotgun (WGS) entry which is preliminary data.</text>
</comment>
<evidence type="ECO:0000256" key="2">
    <source>
        <dbReference type="ARBA" id="ARBA00007495"/>
    </source>
</evidence>
<keyword evidence="3" id="KW-0858">Xylan degradation</keyword>
<dbReference type="PRINTS" id="PR00134">
    <property type="entry name" value="GLHYDRLASE10"/>
</dbReference>
<dbReference type="AlphaFoldDB" id="A0A6M1LQF9"/>
<keyword evidence="5 9" id="KW-0378">Hydrolase</keyword>
<gene>
    <name evidence="11" type="ORF">G3576_20590</name>
</gene>
<evidence type="ECO:0000256" key="4">
    <source>
        <dbReference type="ARBA" id="ARBA00022729"/>
    </source>
</evidence>
<dbReference type="PANTHER" id="PTHR31490:SF88">
    <property type="entry name" value="BETA-XYLANASE"/>
    <property type="match status" value="1"/>
</dbReference>
<dbReference type="EC" id="3.2.1.8" evidence="9"/>
<evidence type="ECO:0000256" key="8">
    <source>
        <dbReference type="ARBA" id="ARBA00023326"/>
    </source>
</evidence>
<dbReference type="Pfam" id="PF00331">
    <property type="entry name" value="Glyco_hydro_10"/>
    <property type="match status" value="1"/>
</dbReference>
<keyword evidence="12" id="KW-1185">Reference proteome</keyword>
<evidence type="ECO:0000256" key="7">
    <source>
        <dbReference type="ARBA" id="ARBA00023295"/>
    </source>
</evidence>
<evidence type="ECO:0000256" key="1">
    <source>
        <dbReference type="ARBA" id="ARBA00000681"/>
    </source>
</evidence>
<dbReference type="RefSeq" id="WP_164696458.1">
    <property type="nucleotide sequence ID" value="NZ_JAAIKB010000009.1"/>
</dbReference>
<dbReference type="Gene3D" id="3.20.20.80">
    <property type="entry name" value="Glycosidases"/>
    <property type="match status" value="1"/>
</dbReference>
<dbReference type="PROSITE" id="PS51760">
    <property type="entry name" value="GH10_2"/>
    <property type="match status" value="1"/>
</dbReference>
<evidence type="ECO:0000256" key="9">
    <source>
        <dbReference type="RuleBase" id="RU361174"/>
    </source>
</evidence>
<comment type="catalytic activity">
    <reaction evidence="1 9">
        <text>Endohydrolysis of (1-&gt;4)-beta-D-xylosidic linkages in xylans.</text>
        <dbReference type="EC" id="3.2.1.8"/>
    </reaction>
</comment>
<dbReference type="PANTHER" id="PTHR31490">
    <property type="entry name" value="GLYCOSYL HYDROLASE"/>
    <property type="match status" value="1"/>
</dbReference>
<evidence type="ECO:0000256" key="5">
    <source>
        <dbReference type="ARBA" id="ARBA00022801"/>
    </source>
</evidence>
<name>A0A6M1LQF9_9PROT</name>
<dbReference type="InterPro" id="IPR017853">
    <property type="entry name" value="GH"/>
</dbReference>
<evidence type="ECO:0000259" key="10">
    <source>
        <dbReference type="PROSITE" id="PS51760"/>
    </source>
</evidence>
<keyword evidence="6 9" id="KW-0119">Carbohydrate metabolism</keyword>
<feature type="domain" description="GH10" evidence="10">
    <location>
        <begin position="22"/>
        <end position="361"/>
    </location>
</feature>
<sequence length="365" mass="40043">MGRRRLIAGLALPALVPPAFGQPLEEGLRAIAARRGITYGAAASTRWLGRDPAYDAALAREAAILVPEGEGKWDSLQPRQGQFTLREMEPILAFADRHGQAVRGHTLGWHTAMPRWVWAALDGAPAARAAALLEAHILGVLGMTRGRIRDWDVVNEAIADPDLLPDQDLRDGAWWRAIGPGWIDLAFQTARAADPEARLVINDYGLEADWPRAAEKRARMLRLLRGMRERGVPVQALGIQAHMPLDQPFSPAPFAAFLREVRGMGLEVLLTELDVIEPAGQPLRDADIPARDEAVAARAHAVVSTALAEGCRMVLTWGLADPHSWLNAWAPARRADGAVVRALPLDAQYRRKPFWHALARAFEGR</sequence>
<reference evidence="11 12" key="1">
    <citation type="submission" date="2020-02" db="EMBL/GenBank/DDBJ databases">
        <authorList>
            <person name="Kim H.M."/>
            <person name="Jeon C.O."/>
        </authorList>
    </citation>
    <scope>NUCLEOTIDE SEQUENCE [LARGE SCALE GENOMIC DNA]</scope>
    <source>
        <strain evidence="11 12">PeD5</strain>
    </source>
</reference>
<evidence type="ECO:0000256" key="6">
    <source>
        <dbReference type="ARBA" id="ARBA00023277"/>
    </source>
</evidence>
<dbReference type="GO" id="GO:0045493">
    <property type="term" value="P:xylan catabolic process"/>
    <property type="evidence" value="ECO:0007669"/>
    <property type="project" value="UniProtKB-KW"/>
</dbReference>
<dbReference type="InterPro" id="IPR044846">
    <property type="entry name" value="GH10"/>
</dbReference>
<dbReference type="EMBL" id="JAAIKB010000009">
    <property type="protein sequence ID" value="NGM22427.1"/>
    <property type="molecule type" value="Genomic_DNA"/>
</dbReference>
<evidence type="ECO:0000313" key="12">
    <source>
        <dbReference type="Proteomes" id="UP000475385"/>
    </source>
</evidence>
<evidence type="ECO:0000256" key="3">
    <source>
        <dbReference type="ARBA" id="ARBA00022651"/>
    </source>
</evidence>
<keyword evidence="4" id="KW-0732">Signal</keyword>
<evidence type="ECO:0000313" key="11">
    <source>
        <dbReference type="EMBL" id="NGM22427.1"/>
    </source>
</evidence>
<dbReference type="Proteomes" id="UP000475385">
    <property type="component" value="Unassembled WGS sequence"/>
</dbReference>
<accession>A0A6M1LQF9</accession>
<protein>
    <recommendedName>
        <fullName evidence="9">Beta-xylanase</fullName>
        <ecNumber evidence="9">3.2.1.8</ecNumber>
    </recommendedName>
</protein>
<dbReference type="GO" id="GO:0031176">
    <property type="term" value="F:endo-1,4-beta-xylanase activity"/>
    <property type="evidence" value="ECO:0007669"/>
    <property type="project" value="UniProtKB-EC"/>
</dbReference>
<keyword evidence="7 9" id="KW-0326">Glycosidase</keyword>
<dbReference type="SUPFAM" id="SSF51445">
    <property type="entry name" value="(Trans)glycosidases"/>
    <property type="match status" value="1"/>
</dbReference>
<reference evidence="11 12" key="2">
    <citation type="submission" date="2020-03" db="EMBL/GenBank/DDBJ databases">
        <title>Roseomonas stagni sp. nov., isolated from pond water in Japan.</title>
        <authorList>
            <person name="Furuhata K."/>
            <person name="Miyamoto H."/>
            <person name="Goto K."/>
        </authorList>
    </citation>
    <scope>NUCLEOTIDE SEQUENCE [LARGE SCALE GENOMIC DNA]</scope>
    <source>
        <strain evidence="11 12">PeD5</strain>
    </source>
</reference>
<dbReference type="InterPro" id="IPR001000">
    <property type="entry name" value="GH10_dom"/>
</dbReference>
<keyword evidence="8 9" id="KW-0624">Polysaccharide degradation</keyword>
<proteinExistence type="inferred from homology"/>
<organism evidence="11 12">
    <name type="scientific">Falsiroseomonas algicola</name>
    <dbReference type="NCBI Taxonomy" id="2716930"/>
    <lineage>
        <taxon>Bacteria</taxon>
        <taxon>Pseudomonadati</taxon>
        <taxon>Pseudomonadota</taxon>
        <taxon>Alphaproteobacteria</taxon>
        <taxon>Acetobacterales</taxon>
        <taxon>Roseomonadaceae</taxon>
        <taxon>Falsiroseomonas</taxon>
    </lineage>
</organism>